<sequence>MTAGRPAGRRSVTIRVIALLMAGWWLTGCSAYAYFSPEELPTPQSVRTGWMLNVEVPTAVNLPLASRVTVNGIESGVVSEIVPATGHTVIRLLLDDAQPVSAEATLELKQDTLLGDTYVAITNPPNPSRTALPTGGTLPESQVERPVQIEQLMVSLSNFLGSGDLMQLGNTFSTVNNQFPQDPAEVRKIQAILTDTVNTWADSTGDITSILRNVTALTEKLKSMKGTLEFTLSQGGVDQFRAMSDTTYLVVVLARLQRALGPAMPLVPVLTSLTQLVNNVAKPMLIPGWPDNDVSNAELFVDVLHDKLVPYFKNAPGLNIRSLAIEHNVSDREIAGQLANVFRMLGMTR</sequence>
<dbReference type="InterPro" id="IPR003399">
    <property type="entry name" value="Mce/MlaD"/>
</dbReference>
<dbReference type="Proteomes" id="UP001347146">
    <property type="component" value="Unassembled WGS sequence"/>
</dbReference>
<keyword evidence="4" id="KW-1185">Reference proteome</keyword>
<keyword evidence="1" id="KW-1133">Transmembrane helix</keyword>
<comment type="caution">
    <text evidence="3">The sequence shown here is derived from an EMBL/GenBank/DDBJ whole genome shotgun (WGS) entry which is preliminary data.</text>
</comment>
<feature type="transmembrane region" description="Helical" evidence="1">
    <location>
        <begin position="12"/>
        <end position="35"/>
    </location>
</feature>
<dbReference type="InterPro" id="IPR052336">
    <property type="entry name" value="MlaD_Phospholipid_Transporter"/>
</dbReference>
<name>A0ABU7MD86_9ACTN</name>
<accession>A0ABU7MD86</accession>
<feature type="domain" description="Mce/MlaD" evidence="2">
    <location>
        <begin position="52"/>
        <end position="122"/>
    </location>
</feature>
<proteinExistence type="predicted"/>
<evidence type="ECO:0000313" key="3">
    <source>
        <dbReference type="EMBL" id="MEE3851015.1"/>
    </source>
</evidence>
<organism evidence="3 4">
    <name type="scientific">Gordonia sesuvii</name>
    <dbReference type="NCBI Taxonomy" id="3116777"/>
    <lineage>
        <taxon>Bacteria</taxon>
        <taxon>Bacillati</taxon>
        <taxon>Actinomycetota</taxon>
        <taxon>Actinomycetes</taxon>
        <taxon>Mycobacteriales</taxon>
        <taxon>Gordoniaceae</taxon>
        <taxon>Gordonia</taxon>
    </lineage>
</organism>
<evidence type="ECO:0000256" key="1">
    <source>
        <dbReference type="SAM" id="Phobius"/>
    </source>
</evidence>
<dbReference type="RefSeq" id="WP_330432684.1">
    <property type="nucleotide sequence ID" value="NZ_JAZDUF010000003.1"/>
</dbReference>
<dbReference type="PANTHER" id="PTHR33371">
    <property type="entry name" value="INTERMEMBRANE PHOSPHOLIPID TRANSPORT SYSTEM BINDING PROTEIN MLAD-RELATED"/>
    <property type="match status" value="1"/>
</dbReference>
<keyword evidence="1" id="KW-0472">Membrane</keyword>
<dbReference type="PANTHER" id="PTHR33371:SF15">
    <property type="entry name" value="LIPOPROTEIN LPRN"/>
    <property type="match status" value="1"/>
</dbReference>
<dbReference type="PROSITE" id="PS51257">
    <property type="entry name" value="PROKAR_LIPOPROTEIN"/>
    <property type="match status" value="1"/>
</dbReference>
<dbReference type="Pfam" id="PF02470">
    <property type="entry name" value="MlaD"/>
    <property type="match status" value="1"/>
</dbReference>
<keyword evidence="1" id="KW-0812">Transmembrane</keyword>
<evidence type="ECO:0000313" key="4">
    <source>
        <dbReference type="Proteomes" id="UP001347146"/>
    </source>
</evidence>
<reference evidence="3 4" key="1">
    <citation type="submission" date="2024-01" db="EMBL/GenBank/DDBJ databases">
        <title>Draft genome sequence of Gordonia sp. LSe1-13.</title>
        <authorList>
            <person name="Suphannarot A."/>
            <person name="Mingma R."/>
        </authorList>
    </citation>
    <scope>NUCLEOTIDE SEQUENCE [LARGE SCALE GENOMIC DNA]</scope>
    <source>
        <strain evidence="3 4">LSe1-13</strain>
    </source>
</reference>
<evidence type="ECO:0000259" key="2">
    <source>
        <dbReference type="Pfam" id="PF02470"/>
    </source>
</evidence>
<dbReference type="EMBL" id="JAZDUF010000003">
    <property type="protein sequence ID" value="MEE3851015.1"/>
    <property type="molecule type" value="Genomic_DNA"/>
</dbReference>
<gene>
    <name evidence="3" type="ORF">VZC37_11775</name>
</gene>
<protein>
    <submittedName>
        <fullName evidence="3">MlaD family protein</fullName>
    </submittedName>
</protein>